<dbReference type="SUPFAM" id="SSF53335">
    <property type="entry name" value="S-adenosyl-L-methionine-dependent methyltransferases"/>
    <property type="match status" value="1"/>
</dbReference>
<sequence>MSIDKMETDEPGFSRDEISFIQTHQYENAGQLMLKAGQFKGLDLKKLAAQIVSRQKAVKKLPEWYSNEKLVFPPALSVEQCSSEATARYKAKLISGGKLVDITGGMGVDSFYLSKSFEKVDYFEQQEVVAETARYNFEQLGVSNIEVHAEDSLNALKNGRITCDWIYADPARRDVNRQKVVKLADCAPDIPSKLDTLFNCAPNILLKTSPLLDIALACSELQCVKDVYTIGYEQECKELLFVLARDFKGDYKINARILDQDGSVRQSLDFDLETERNAAVSYSDPLAYLYEPHPAILKAGAFKTLCEKYGVNKLAANSQLYTSAHLVENFPGRSMKVVAICKPDMREIAQHIGGDKANLTVRNFPAKTDELRKKWKLREGGDFYLFATTLADQSKTVIVTIRAFN</sequence>
<dbReference type="EMBL" id="JAASQJ010000001">
    <property type="protein sequence ID" value="NIJ51961.1"/>
    <property type="molecule type" value="Genomic_DNA"/>
</dbReference>
<feature type="domain" description="PG-1098 ferredoxin-like" evidence="2">
    <location>
        <begin position="288"/>
        <end position="331"/>
    </location>
</feature>
<evidence type="ECO:0000259" key="2">
    <source>
        <dbReference type="Pfam" id="PF22013"/>
    </source>
</evidence>
<gene>
    <name evidence="3" type="ORF">FHS68_001117</name>
</gene>
<accession>A0ABX0UG36</accession>
<dbReference type="Gene3D" id="3.40.50.150">
    <property type="entry name" value="Vaccinia Virus protein VP39"/>
    <property type="match status" value="1"/>
</dbReference>
<dbReference type="Proteomes" id="UP001179181">
    <property type="component" value="Unassembled WGS sequence"/>
</dbReference>
<evidence type="ECO:0000259" key="1">
    <source>
        <dbReference type="Pfam" id="PF18096"/>
    </source>
</evidence>
<feature type="domain" description="THUMP-like" evidence="1">
    <location>
        <begin position="333"/>
        <end position="399"/>
    </location>
</feature>
<dbReference type="InterPro" id="IPR029063">
    <property type="entry name" value="SAM-dependent_MTases_sf"/>
</dbReference>
<dbReference type="CDD" id="cd02440">
    <property type="entry name" value="AdoMet_MTases"/>
    <property type="match status" value="1"/>
</dbReference>
<evidence type="ECO:0000313" key="3">
    <source>
        <dbReference type="EMBL" id="NIJ51961.1"/>
    </source>
</evidence>
<dbReference type="InterPro" id="IPR054168">
    <property type="entry name" value="PG_1098_Fer"/>
</dbReference>
<organism evidence="3 4">
    <name type="scientific">Dyadobacter arcticus</name>
    <dbReference type="NCBI Taxonomy" id="1078754"/>
    <lineage>
        <taxon>Bacteria</taxon>
        <taxon>Pseudomonadati</taxon>
        <taxon>Bacteroidota</taxon>
        <taxon>Cytophagia</taxon>
        <taxon>Cytophagales</taxon>
        <taxon>Spirosomataceae</taxon>
        <taxon>Dyadobacter</taxon>
    </lineage>
</organism>
<comment type="caution">
    <text evidence="3">The sequence shown here is derived from an EMBL/GenBank/DDBJ whole genome shotgun (WGS) entry which is preliminary data.</text>
</comment>
<dbReference type="RefSeq" id="WP_167267935.1">
    <property type="nucleotide sequence ID" value="NZ_JAASQJ010000001.1"/>
</dbReference>
<dbReference type="Gene3D" id="1.10.10.1110">
    <property type="entry name" value="Methyltransferase PG1098, N-terminal domain"/>
    <property type="match status" value="1"/>
</dbReference>
<name>A0ABX0UG36_9BACT</name>
<dbReference type="Pfam" id="PF22013">
    <property type="entry name" value="PG_1098_Fer"/>
    <property type="match status" value="1"/>
</dbReference>
<keyword evidence="4" id="KW-1185">Reference proteome</keyword>
<proteinExistence type="predicted"/>
<dbReference type="InterPro" id="IPR041497">
    <property type="entry name" value="Thump-like"/>
</dbReference>
<protein>
    <recommendedName>
        <fullName evidence="5">THUMP-like domain-containing protein</fullName>
    </recommendedName>
</protein>
<evidence type="ECO:0008006" key="5">
    <source>
        <dbReference type="Google" id="ProtNLM"/>
    </source>
</evidence>
<dbReference type="Pfam" id="PF18096">
    <property type="entry name" value="Thump_like"/>
    <property type="match status" value="1"/>
</dbReference>
<evidence type="ECO:0000313" key="4">
    <source>
        <dbReference type="Proteomes" id="UP001179181"/>
    </source>
</evidence>
<reference evidence="3 4" key="1">
    <citation type="submission" date="2020-03" db="EMBL/GenBank/DDBJ databases">
        <title>Genomic Encyclopedia of Type Strains, Phase IV (KMG-IV): sequencing the most valuable type-strain genomes for metagenomic binning, comparative biology and taxonomic classification.</title>
        <authorList>
            <person name="Goeker M."/>
        </authorList>
    </citation>
    <scope>NUCLEOTIDE SEQUENCE [LARGE SCALE GENOMIC DNA]</scope>
    <source>
        <strain evidence="3 4">DSM 102865</strain>
    </source>
</reference>